<dbReference type="EMBL" id="JAWDGP010004033">
    <property type="protein sequence ID" value="KAK3768674.1"/>
    <property type="molecule type" value="Genomic_DNA"/>
</dbReference>
<dbReference type="AlphaFoldDB" id="A0AAE1DFE9"/>
<comment type="caution">
    <text evidence="1">The sequence shown here is derived from an EMBL/GenBank/DDBJ whole genome shotgun (WGS) entry which is preliminary data.</text>
</comment>
<name>A0AAE1DFE9_9GAST</name>
<organism evidence="1 2">
    <name type="scientific">Elysia crispata</name>
    <name type="common">lettuce slug</name>
    <dbReference type="NCBI Taxonomy" id="231223"/>
    <lineage>
        <taxon>Eukaryota</taxon>
        <taxon>Metazoa</taxon>
        <taxon>Spiralia</taxon>
        <taxon>Lophotrochozoa</taxon>
        <taxon>Mollusca</taxon>
        <taxon>Gastropoda</taxon>
        <taxon>Heterobranchia</taxon>
        <taxon>Euthyneura</taxon>
        <taxon>Panpulmonata</taxon>
        <taxon>Sacoglossa</taxon>
        <taxon>Placobranchoidea</taxon>
        <taxon>Plakobranchidae</taxon>
        <taxon>Elysia</taxon>
    </lineage>
</organism>
<reference evidence="1" key="1">
    <citation type="journal article" date="2023" name="G3 (Bethesda)">
        <title>A reference genome for the long-term kleptoplast-retaining sea slug Elysia crispata morphotype clarki.</title>
        <authorList>
            <person name="Eastman K.E."/>
            <person name="Pendleton A.L."/>
            <person name="Shaikh M.A."/>
            <person name="Suttiyut T."/>
            <person name="Ogas R."/>
            <person name="Tomko P."/>
            <person name="Gavelis G."/>
            <person name="Widhalm J.R."/>
            <person name="Wisecaver J.H."/>
        </authorList>
    </citation>
    <scope>NUCLEOTIDE SEQUENCE</scope>
    <source>
        <strain evidence="1">ECLA1</strain>
    </source>
</reference>
<gene>
    <name evidence="1" type="ORF">RRG08_065968</name>
</gene>
<accession>A0AAE1DFE9</accession>
<proteinExistence type="predicted"/>
<protein>
    <submittedName>
        <fullName evidence="1">Uncharacterized protein</fullName>
    </submittedName>
</protein>
<evidence type="ECO:0000313" key="1">
    <source>
        <dbReference type="EMBL" id="KAK3768674.1"/>
    </source>
</evidence>
<sequence>MRACRLLATPSESVDQALSEKQDWVTSRLRVESEMISSKSLKSLSSGELIKPGPRDICGLRTALSKIELESSKYAFSKKISMAESKRCDENTSYKEAIVYNKNRPSKVKVNNKVRHEEWLSCKTKGCGGRK</sequence>
<dbReference type="Proteomes" id="UP001283361">
    <property type="component" value="Unassembled WGS sequence"/>
</dbReference>
<evidence type="ECO:0000313" key="2">
    <source>
        <dbReference type="Proteomes" id="UP001283361"/>
    </source>
</evidence>
<keyword evidence="2" id="KW-1185">Reference proteome</keyword>